<evidence type="ECO:0000313" key="2">
    <source>
        <dbReference type="EMBL" id="MBA9027498.1"/>
    </source>
</evidence>
<organism evidence="2 3">
    <name type="scientific">Peribacillus huizhouensis</name>
    <dbReference type="NCBI Taxonomy" id="1501239"/>
    <lineage>
        <taxon>Bacteria</taxon>
        <taxon>Bacillati</taxon>
        <taxon>Bacillota</taxon>
        <taxon>Bacilli</taxon>
        <taxon>Bacillales</taxon>
        <taxon>Bacillaceae</taxon>
        <taxon>Peribacillus</taxon>
    </lineage>
</organism>
<dbReference type="EMBL" id="JACJHX010000008">
    <property type="protein sequence ID" value="MBA9027498.1"/>
    <property type="molecule type" value="Genomic_DNA"/>
</dbReference>
<evidence type="ECO:0008006" key="4">
    <source>
        <dbReference type="Google" id="ProtNLM"/>
    </source>
</evidence>
<evidence type="ECO:0000313" key="3">
    <source>
        <dbReference type="Proteomes" id="UP000626697"/>
    </source>
</evidence>
<reference evidence="2 3" key="1">
    <citation type="submission" date="2020-08" db="EMBL/GenBank/DDBJ databases">
        <title>Genomic Encyclopedia of Type Strains, Phase IV (KMG-IV): sequencing the most valuable type-strain genomes for metagenomic binning, comparative biology and taxonomic classification.</title>
        <authorList>
            <person name="Goeker M."/>
        </authorList>
    </citation>
    <scope>NUCLEOTIDE SEQUENCE [LARGE SCALE GENOMIC DNA]</scope>
    <source>
        <strain evidence="2 3">DSM 105481</strain>
    </source>
</reference>
<gene>
    <name evidence="2" type="ORF">HNP81_002788</name>
</gene>
<protein>
    <recommendedName>
        <fullName evidence="4">Glycosyltransferase</fullName>
    </recommendedName>
</protein>
<accession>A0ABR6CR37</accession>
<evidence type="ECO:0000256" key="1">
    <source>
        <dbReference type="SAM" id="Phobius"/>
    </source>
</evidence>
<comment type="caution">
    <text evidence="2">The sequence shown here is derived from an EMBL/GenBank/DDBJ whole genome shotgun (WGS) entry which is preliminary data.</text>
</comment>
<sequence>MARLQTLDFNDFMRGKLTKKSTASITARLEKADLSVLKFVAIGGGLFLAMAPKQALAASADATFGNVWSAVMNIVDWIVVGVFIFAGVSWMFGHRGKALELIIGGSAGYTLARHAIDVRDFLKTL</sequence>
<keyword evidence="1" id="KW-0812">Transmembrane</keyword>
<name>A0ABR6CR37_9BACI</name>
<keyword evidence="3" id="KW-1185">Reference proteome</keyword>
<feature type="transmembrane region" description="Helical" evidence="1">
    <location>
        <begin position="67"/>
        <end position="92"/>
    </location>
</feature>
<keyword evidence="1" id="KW-0472">Membrane</keyword>
<dbReference type="Proteomes" id="UP000626697">
    <property type="component" value="Unassembled WGS sequence"/>
</dbReference>
<keyword evidence="1" id="KW-1133">Transmembrane helix</keyword>
<dbReference type="RefSeq" id="WP_182502954.1">
    <property type="nucleotide sequence ID" value="NZ_JACJHX010000008.1"/>
</dbReference>
<proteinExistence type="predicted"/>